<feature type="region of interest" description="Disordered" evidence="1">
    <location>
        <begin position="43"/>
        <end position="78"/>
    </location>
</feature>
<proteinExistence type="predicted"/>
<comment type="caution">
    <text evidence="2">The sequence shown here is derived from an EMBL/GenBank/DDBJ whole genome shotgun (WGS) entry which is preliminary data.</text>
</comment>
<dbReference type="Proteomes" id="UP000324897">
    <property type="component" value="Unassembled WGS sequence"/>
</dbReference>
<gene>
    <name evidence="2" type="ORF">EJB05_47937</name>
</gene>
<evidence type="ECO:0000313" key="2">
    <source>
        <dbReference type="EMBL" id="TVU04802.1"/>
    </source>
</evidence>
<reference evidence="2 3" key="1">
    <citation type="journal article" date="2019" name="Sci. Rep.">
        <title>A high-quality genome of Eragrostis curvula grass provides insights into Poaceae evolution and supports new strategies to enhance forage quality.</title>
        <authorList>
            <person name="Carballo J."/>
            <person name="Santos B.A.C.M."/>
            <person name="Zappacosta D."/>
            <person name="Garbus I."/>
            <person name="Selva J.P."/>
            <person name="Gallo C.A."/>
            <person name="Diaz A."/>
            <person name="Albertini E."/>
            <person name="Caccamo M."/>
            <person name="Echenique V."/>
        </authorList>
    </citation>
    <scope>NUCLEOTIDE SEQUENCE [LARGE SCALE GENOMIC DNA]</scope>
    <source>
        <strain evidence="3">cv. Victoria</strain>
        <tissue evidence="2">Leaf</tissue>
    </source>
</reference>
<dbReference type="EMBL" id="RWGY01000051">
    <property type="protein sequence ID" value="TVU04802.1"/>
    <property type="molecule type" value="Genomic_DNA"/>
</dbReference>
<evidence type="ECO:0000313" key="3">
    <source>
        <dbReference type="Proteomes" id="UP000324897"/>
    </source>
</evidence>
<keyword evidence="3" id="KW-1185">Reference proteome</keyword>
<dbReference type="Gramene" id="TVU04802">
    <property type="protein sequence ID" value="TVU04802"/>
    <property type="gene ID" value="EJB05_47937"/>
</dbReference>
<organism evidence="2 3">
    <name type="scientific">Eragrostis curvula</name>
    <name type="common">weeping love grass</name>
    <dbReference type="NCBI Taxonomy" id="38414"/>
    <lineage>
        <taxon>Eukaryota</taxon>
        <taxon>Viridiplantae</taxon>
        <taxon>Streptophyta</taxon>
        <taxon>Embryophyta</taxon>
        <taxon>Tracheophyta</taxon>
        <taxon>Spermatophyta</taxon>
        <taxon>Magnoliopsida</taxon>
        <taxon>Liliopsida</taxon>
        <taxon>Poales</taxon>
        <taxon>Poaceae</taxon>
        <taxon>PACMAD clade</taxon>
        <taxon>Chloridoideae</taxon>
        <taxon>Eragrostideae</taxon>
        <taxon>Eragrostidinae</taxon>
        <taxon>Eragrostis</taxon>
    </lineage>
</organism>
<dbReference type="AlphaFoldDB" id="A0A5J9T0K9"/>
<sequence>MRGLTSRVVVVLRRTQIKRARMAASLSLPVAVEIAAMGATSPRIRSGPRGLRSAARSPRHAHGPSGRRRRRLSSPPCASGCENTATRLEAIWRREINQRNRHGFDSLLVLVTWCIWKERNARAFEDELCTPAALLDICKPEAKLWMYAGAKRLHI</sequence>
<feature type="non-terminal residue" evidence="2">
    <location>
        <position position="1"/>
    </location>
</feature>
<protein>
    <submittedName>
        <fullName evidence="2">Uncharacterized protein</fullName>
    </submittedName>
</protein>
<dbReference type="OrthoDB" id="691180at2759"/>
<evidence type="ECO:0000256" key="1">
    <source>
        <dbReference type="SAM" id="MobiDB-lite"/>
    </source>
</evidence>
<name>A0A5J9T0K9_9POAL</name>
<accession>A0A5J9T0K9</accession>
<feature type="compositionally biased region" description="Basic residues" evidence="1">
    <location>
        <begin position="57"/>
        <end position="72"/>
    </location>
</feature>